<dbReference type="SUPFAM" id="SSF88659">
    <property type="entry name" value="Sigma3 and sigma4 domains of RNA polymerase sigma factors"/>
    <property type="match status" value="1"/>
</dbReference>
<comment type="similarity">
    <text evidence="1">Belongs to the sigma-70 factor family. ECF subfamily.</text>
</comment>
<dbReference type="RefSeq" id="WP_158371868.1">
    <property type="nucleotide sequence ID" value="NZ_JAOQJU010000033.1"/>
</dbReference>
<evidence type="ECO:0000256" key="4">
    <source>
        <dbReference type="ARBA" id="ARBA00023163"/>
    </source>
</evidence>
<dbReference type="Proteomes" id="UP001652431">
    <property type="component" value="Unassembled WGS sequence"/>
</dbReference>
<reference evidence="6 7" key="1">
    <citation type="journal article" date="2021" name="ISME Commun">
        <title>Automated analysis of genomic sequences facilitates high-throughput and comprehensive description of bacteria.</title>
        <authorList>
            <person name="Hitch T.C.A."/>
        </authorList>
    </citation>
    <scope>NUCLEOTIDE SEQUENCE [LARGE SCALE GENOMIC DNA]</scope>
    <source>
        <strain evidence="6 7">Sanger_03</strain>
    </source>
</reference>
<keyword evidence="4" id="KW-0804">Transcription</keyword>
<dbReference type="InterPro" id="IPR013249">
    <property type="entry name" value="RNA_pol_sigma70_r4_t2"/>
</dbReference>
<dbReference type="InterPro" id="IPR013325">
    <property type="entry name" value="RNA_pol_sigma_r2"/>
</dbReference>
<protein>
    <submittedName>
        <fullName evidence="6">Sigma-70 family RNA polymerase sigma factor</fullName>
    </submittedName>
</protein>
<evidence type="ECO:0000256" key="3">
    <source>
        <dbReference type="ARBA" id="ARBA00023082"/>
    </source>
</evidence>
<dbReference type="Gene3D" id="1.10.1740.10">
    <property type="match status" value="1"/>
</dbReference>
<keyword evidence="3" id="KW-0731">Sigma factor</keyword>
<comment type="caution">
    <text evidence="6">The sequence shown here is derived from an EMBL/GenBank/DDBJ whole genome shotgun (WGS) entry which is preliminary data.</text>
</comment>
<dbReference type="InterPro" id="IPR036388">
    <property type="entry name" value="WH-like_DNA-bd_sf"/>
</dbReference>
<keyword evidence="2" id="KW-0805">Transcription regulation</keyword>
<dbReference type="PROSITE" id="PS00622">
    <property type="entry name" value="HTH_LUXR_1"/>
    <property type="match status" value="1"/>
</dbReference>
<dbReference type="Gene3D" id="1.10.10.10">
    <property type="entry name" value="Winged helix-like DNA-binding domain superfamily/Winged helix DNA-binding domain"/>
    <property type="match status" value="1"/>
</dbReference>
<dbReference type="InterPro" id="IPR013324">
    <property type="entry name" value="RNA_pol_sigma_r3/r4-like"/>
</dbReference>
<feature type="domain" description="HTH luxR-type" evidence="5">
    <location>
        <begin position="130"/>
        <end position="157"/>
    </location>
</feature>
<name>A0ABT2RRN8_9FIRM</name>
<evidence type="ECO:0000256" key="2">
    <source>
        <dbReference type="ARBA" id="ARBA00023015"/>
    </source>
</evidence>
<dbReference type="Pfam" id="PF04542">
    <property type="entry name" value="Sigma70_r2"/>
    <property type="match status" value="1"/>
</dbReference>
<sequence length="165" mass="19158">MKCDAKAFAKMYETVYRDLYRFALCTMKNSHDAEDAVSEAVMNAYEHIASLRSEESFRSWIFTILVNVCRKRLKKQARQTVKEDAAFFEREEETEPGKSPEYELSMDLKKAFSVLSEEERAVIGLSVFSGYRSEEIGRMLGLKDSTVRSKRKRALRKMEILLKDS</sequence>
<evidence type="ECO:0000256" key="1">
    <source>
        <dbReference type="ARBA" id="ARBA00010641"/>
    </source>
</evidence>
<accession>A0ABT2RRN8</accession>
<organism evidence="6 7">
    <name type="scientific">Dorea acetigenes</name>
    <dbReference type="NCBI Taxonomy" id="2981787"/>
    <lineage>
        <taxon>Bacteria</taxon>
        <taxon>Bacillati</taxon>
        <taxon>Bacillota</taxon>
        <taxon>Clostridia</taxon>
        <taxon>Lachnospirales</taxon>
        <taxon>Lachnospiraceae</taxon>
        <taxon>Dorea</taxon>
    </lineage>
</organism>
<dbReference type="PANTHER" id="PTHR43133:SF51">
    <property type="entry name" value="RNA POLYMERASE SIGMA FACTOR"/>
    <property type="match status" value="1"/>
</dbReference>
<dbReference type="EMBL" id="JAOQJU010000033">
    <property type="protein sequence ID" value="MCU6688033.1"/>
    <property type="molecule type" value="Genomic_DNA"/>
</dbReference>
<dbReference type="InterPro" id="IPR039425">
    <property type="entry name" value="RNA_pol_sigma-70-like"/>
</dbReference>
<dbReference type="SUPFAM" id="SSF88946">
    <property type="entry name" value="Sigma2 domain of RNA polymerase sigma factors"/>
    <property type="match status" value="1"/>
</dbReference>
<keyword evidence="7" id="KW-1185">Reference proteome</keyword>
<evidence type="ECO:0000259" key="5">
    <source>
        <dbReference type="PROSITE" id="PS00622"/>
    </source>
</evidence>
<proteinExistence type="inferred from homology"/>
<dbReference type="PANTHER" id="PTHR43133">
    <property type="entry name" value="RNA POLYMERASE ECF-TYPE SIGMA FACTO"/>
    <property type="match status" value="1"/>
</dbReference>
<dbReference type="InterPro" id="IPR007627">
    <property type="entry name" value="RNA_pol_sigma70_r2"/>
</dbReference>
<gene>
    <name evidence="6" type="ORF">OCV99_16140</name>
</gene>
<dbReference type="NCBIfam" id="TIGR02937">
    <property type="entry name" value="sigma70-ECF"/>
    <property type="match status" value="1"/>
</dbReference>
<evidence type="ECO:0000313" key="7">
    <source>
        <dbReference type="Proteomes" id="UP001652431"/>
    </source>
</evidence>
<evidence type="ECO:0000313" key="6">
    <source>
        <dbReference type="EMBL" id="MCU6688033.1"/>
    </source>
</evidence>
<dbReference type="Pfam" id="PF08281">
    <property type="entry name" value="Sigma70_r4_2"/>
    <property type="match status" value="1"/>
</dbReference>
<dbReference type="InterPro" id="IPR014284">
    <property type="entry name" value="RNA_pol_sigma-70_dom"/>
</dbReference>
<dbReference type="InterPro" id="IPR000792">
    <property type="entry name" value="Tscrpt_reg_LuxR_C"/>
</dbReference>
<dbReference type="CDD" id="cd06171">
    <property type="entry name" value="Sigma70_r4"/>
    <property type="match status" value="1"/>
</dbReference>